<name>A0A2G5DC19_AQUCA</name>
<reference evidence="1 2" key="1">
    <citation type="submission" date="2017-09" db="EMBL/GenBank/DDBJ databases">
        <title>WGS assembly of Aquilegia coerulea Goldsmith.</title>
        <authorList>
            <person name="Hodges S."/>
            <person name="Kramer E."/>
            <person name="Nordborg M."/>
            <person name="Tomkins J."/>
            <person name="Borevitz J."/>
            <person name="Derieg N."/>
            <person name="Yan J."/>
            <person name="Mihaltcheva S."/>
            <person name="Hayes R.D."/>
            <person name="Rokhsar D."/>
        </authorList>
    </citation>
    <scope>NUCLEOTIDE SEQUENCE [LARGE SCALE GENOMIC DNA]</scope>
    <source>
        <strain evidence="2">cv. Goldsmith</strain>
    </source>
</reference>
<evidence type="ECO:0000313" key="2">
    <source>
        <dbReference type="Proteomes" id="UP000230069"/>
    </source>
</evidence>
<gene>
    <name evidence="1" type="ORF">AQUCO_02300110v1</name>
</gene>
<dbReference type="EMBL" id="KZ305040">
    <property type="protein sequence ID" value="PIA41079.1"/>
    <property type="molecule type" value="Genomic_DNA"/>
</dbReference>
<dbReference type="InParanoid" id="A0A2G5DC19"/>
<accession>A0A2G5DC19</accession>
<dbReference type="OrthoDB" id="1903945at2759"/>
<proteinExistence type="predicted"/>
<protein>
    <submittedName>
        <fullName evidence="1">Uncharacterized protein</fullName>
    </submittedName>
</protein>
<dbReference type="AlphaFoldDB" id="A0A2G5DC19"/>
<sequence>MIDCQKNHVQPGKNDKPIEVGIGQVAYRHGHHSHTIRRRLFREAKKTHHMLPEFHEDYYGPKIHKPKHH</sequence>
<evidence type="ECO:0000313" key="1">
    <source>
        <dbReference type="EMBL" id="PIA41079.1"/>
    </source>
</evidence>
<keyword evidence="2" id="KW-1185">Reference proteome</keyword>
<dbReference type="Proteomes" id="UP000230069">
    <property type="component" value="Unassembled WGS sequence"/>
</dbReference>
<organism evidence="1 2">
    <name type="scientific">Aquilegia coerulea</name>
    <name type="common">Rocky mountain columbine</name>
    <dbReference type="NCBI Taxonomy" id="218851"/>
    <lineage>
        <taxon>Eukaryota</taxon>
        <taxon>Viridiplantae</taxon>
        <taxon>Streptophyta</taxon>
        <taxon>Embryophyta</taxon>
        <taxon>Tracheophyta</taxon>
        <taxon>Spermatophyta</taxon>
        <taxon>Magnoliopsida</taxon>
        <taxon>Ranunculales</taxon>
        <taxon>Ranunculaceae</taxon>
        <taxon>Thalictroideae</taxon>
        <taxon>Aquilegia</taxon>
    </lineage>
</organism>